<sequence length="91" mass="9254">MTRDLTQDRRTAGGLLGGAAACAVLAAGTGSTAPVWLAAGMLGGALMVYRRTVPPRPYAYWPAWATGAVIALLLAWAQPGAPPGPVAPRRG</sequence>
<organism evidence="2 3">
    <name type="scientific">Streptomyces candidus</name>
    <dbReference type="NCBI Taxonomy" id="67283"/>
    <lineage>
        <taxon>Bacteria</taxon>
        <taxon>Bacillati</taxon>
        <taxon>Actinomycetota</taxon>
        <taxon>Actinomycetes</taxon>
        <taxon>Kitasatosporales</taxon>
        <taxon>Streptomycetaceae</taxon>
        <taxon>Streptomyces</taxon>
    </lineage>
</organism>
<keyword evidence="1" id="KW-0812">Transmembrane</keyword>
<reference evidence="2 3" key="1">
    <citation type="submission" date="2020-08" db="EMBL/GenBank/DDBJ databases">
        <title>Genomic Encyclopedia of Type Strains, Phase IV (KMG-IV): sequencing the most valuable type-strain genomes for metagenomic binning, comparative biology and taxonomic classification.</title>
        <authorList>
            <person name="Goeker M."/>
        </authorList>
    </citation>
    <scope>NUCLEOTIDE SEQUENCE [LARGE SCALE GENOMIC DNA]</scope>
    <source>
        <strain evidence="2 3">DSM 40141</strain>
    </source>
</reference>
<keyword evidence="1" id="KW-1133">Transmembrane helix</keyword>
<dbReference type="AlphaFoldDB" id="A0A7X0LU00"/>
<evidence type="ECO:0000313" key="2">
    <source>
        <dbReference type="EMBL" id="MBB6439934.1"/>
    </source>
</evidence>
<dbReference type="EMBL" id="JACHEM010000032">
    <property type="protein sequence ID" value="MBB6439934.1"/>
    <property type="molecule type" value="Genomic_DNA"/>
</dbReference>
<dbReference type="RefSeq" id="WP_185036420.1">
    <property type="nucleotide sequence ID" value="NZ_BNBN01000019.1"/>
</dbReference>
<proteinExistence type="predicted"/>
<dbReference type="PROSITE" id="PS51257">
    <property type="entry name" value="PROKAR_LIPOPROTEIN"/>
    <property type="match status" value="1"/>
</dbReference>
<evidence type="ECO:0000256" key="1">
    <source>
        <dbReference type="SAM" id="Phobius"/>
    </source>
</evidence>
<dbReference type="Proteomes" id="UP000540423">
    <property type="component" value="Unassembled WGS sequence"/>
</dbReference>
<accession>A0A7X0LU00</accession>
<feature type="transmembrane region" description="Helical" evidence="1">
    <location>
        <begin position="58"/>
        <end position="77"/>
    </location>
</feature>
<keyword evidence="3" id="KW-1185">Reference proteome</keyword>
<name>A0A7X0LU00_9ACTN</name>
<gene>
    <name evidence="2" type="ORF">HNQ79_006447</name>
</gene>
<feature type="transmembrane region" description="Helical" evidence="1">
    <location>
        <begin position="12"/>
        <end position="38"/>
    </location>
</feature>
<evidence type="ECO:0000313" key="3">
    <source>
        <dbReference type="Proteomes" id="UP000540423"/>
    </source>
</evidence>
<comment type="caution">
    <text evidence="2">The sequence shown here is derived from an EMBL/GenBank/DDBJ whole genome shotgun (WGS) entry which is preliminary data.</text>
</comment>
<protein>
    <submittedName>
        <fullName evidence="2">Uncharacterized protein</fullName>
    </submittedName>
</protein>
<keyword evidence="1" id="KW-0472">Membrane</keyword>